<dbReference type="PANTHER" id="PTHR10188">
    <property type="entry name" value="L-ASPARAGINASE"/>
    <property type="match status" value="1"/>
</dbReference>
<comment type="caution">
    <text evidence="4">The sequence shown here is derived from an EMBL/GenBank/DDBJ whole genome shotgun (WGS) entry which is preliminary data.</text>
</comment>
<evidence type="ECO:0000256" key="1">
    <source>
        <dbReference type="ARBA" id="ARBA00022670"/>
    </source>
</evidence>
<evidence type="ECO:0000313" key="4">
    <source>
        <dbReference type="EMBL" id="MPM38989.1"/>
    </source>
</evidence>
<dbReference type="AlphaFoldDB" id="A0A644ZE10"/>
<dbReference type="GO" id="GO:0016811">
    <property type="term" value="F:hydrolase activity, acting on carbon-nitrogen (but not peptide) bonds, in linear amides"/>
    <property type="evidence" value="ECO:0007669"/>
    <property type="project" value="UniProtKB-ARBA"/>
</dbReference>
<evidence type="ECO:0000256" key="2">
    <source>
        <dbReference type="ARBA" id="ARBA00022801"/>
    </source>
</evidence>
<evidence type="ECO:0000256" key="3">
    <source>
        <dbReference type="ARBA" id="ARBA00022813"/>
    </source>
</evidence>
<dbReference type="PANTHER" id="PTHR10188:SF6">
    <property type="entry name" value="N(4)-(BETA-N-ACETYLGLUCOSAMINYL)-L-ASPARAGINASE"/>
    <property type="match status" value="1"/>
</dbReference>
<dbReference type="FunFam" id="3.60.20.30:FF:000001">
    <property type="entry name" value="Isoaspartyl peptidase/L-asparaginase"/>
    <property type="match status" value="1"/>
</dbReference>
<sequence length="329" mass="34936">MIFSLLFISCSEKKEEKVEWALAVHGGAGGAPSNMSEERKQEYENHLSEALRLGSDLLDDGASALDAAQAVVVYMEDCPLFNAGKGAVKTIDGTHELDAAIMDGSNLMAGAIAGVKDIKNPIKAARLVMDSTKHVFLIGEGASSFASSMGLEIVDNSYFSTEAREEQFKRISNEKEETDPRGTVGCVALDKKGNLAAATSTGGMSGKKWGRVGDVPVIGAGTYANNRSAAISGTGHGEYWIRRVVAFDICALMEYRGLTLQQASEEVILGKIDPMGGSGGGIIAVDKRGNISMVFNTGLMHRGWAKSDGEFGVGVLKGEEKVQYKNEAK</sequence>
<accession>A0A644ZE10</accession>
<dbReference type="InterPro" id="IPR000246">
    <property type="entry name" value="Peptidase_T2"/>
</dbReference>
<dbReference type="GO" id="GO:0008798">
    <property type="term" value="F:beta-aspartyl-peptidase activity"/>
    <property type="evidence" value="ECO:0007669"/>
    <property type="project" value="UniProtKB-EC"/>
</dbReference>
<protein>
    <submittedName>
        <fullName evidence="4">Isoaspartyl peptidase</fullName>
        <ecNumber evidence="4">3.4.19.5</ecNumber>
    </submittedName>
</protein>
<organism evidence="4">
    <name type="scientific">bioreactor metagenome</name>
    <dbReference type="NCBI Taxonomy" id="1076179"/>
    <lineage>
        <taxon>unclassified sequences</taxon>
        <taxon>metagenomes</taxon>
        <taxon>ecological metagenomes</taxon>
    </lineage>
</organism>
<dbReference type="Gene3D" id="3.60.20.30">
    <property type="entry name" value="(Glycosyl)asparaginase"/>
    <property type="match status" value="1"/>
</dbReference>
<dbReference type="InterPro" id="IPR029055">
    <property type="entry name" value="Ntn_hydrolases_N"/>
</dbReference>
<dbReference type="CDD" id="cd04701">
    <property type="entry name" value="Asparaginase_2"/>
    <property type="match status" value="1"/>
</dbReference>
<reference evidence="4" key="1">
    <citation type="submission" date="2019-08" db="EMBL/GenBank/DDBJ databases">
        <authorList>
            <person name="Kucharzyk K."/>
            <person name="Murdoch R.W."/>
            <person name="Higgins S."/>
            <person name="Loffler F."/>
        </authorList>
    </citation>
    <scope>NUCLEOTIDE SEQUENCE</scope>
</reference>
<dbReference type="EC" id="3.4.19.5" evidence="4"/>
<proteinExistence type="predicted"/>
<dbReference type="SUPFAM" id="SSF56235">
    <property type="entry name" value="N-terminal nucleophile aminohydrolases (Ntn hydrolases)"/>
    <property type="match status" value="1"/>
</dbReference>
<gene>
    <name evidence="4" type="primary">iaaA_5</name>
    <name evidence="4" type="ORF">SDC9_85620</name>
</gene>
<dbReference type="GO" id="GO:0006508">
    <property type="term" value="P:proteolysis"/>
    <property type="evidence" value="ECO:0007669"/>
    <property type="project" value="UniProtKB-KW"/>
</dbReference>
<keyword evidence="1" id="KW-0645">Protease</keyword>
<keyword evidence="2 4" id="KW-0378">Hydrolase</keyword>
<dbReference type="EMBL" id="VSSQ01008485">
    <property type="protein sequence ID" value="MPM38989.1"/>
    <property type="molecule type" value="Genomic_DNA"/>
</dbReference>
<dbReference type="Pfam" id="PF01112">
    <property type="entry name" value="Asparaginase_2"/>
    <property type="match status" value="1"/>
</dbReference>
<keyword evidence="3" id="KW-0068">Autocatalytic cleavage</keyword>
<name>A0A644ZE10_9ZZZZ</name>